<dbReference type="PATRIC" id="fig|1273125.3.peg.1469"/>
<proteinExistence type="predicted"/>
<evidence type="ECO:0000313" key="3">
    <source>
        <dbReference type="Proteomes" id="UP000013525"/>
    </source>
</evidence>
<keyword evidence="1" id="KW-0472">Membrane</keyword>
<evidence type="ECO:0000313" key="2">
    <source>
        <dbReference type="EMBL" id="EOM77153.1"/>
    </source>
</evidence>
<keyword evidence="3" id="KW-1185">Reference proteome</keyword>
<comment type="caution">
    <text evidence="2">The sequence shown here is derived from an EMBL/GenBank/DDBJ whole genome shotgun (WGS) entry which is preliminary data.</text>
</comment>
<keyword evidence="1" id="KW-1133">Transmembrane helix</keyword>
<sequence length="42" mass="4725">MCWKESKMADAAFVLVILLGFAVCVAVLRAFAAREAREEDHR</sequence>
<feature type="transmembrane region" description="Helical" evidence="1">
    <location>
        <begin position="12"/>
        <end position="32"/>
    </location>
</feature>
<name>R7WPB1_9NOCA</name>
<dbReference type="AlphaFoldDB" id="R7WPB1"/>
<dbReference type="Proteomes" id="UP000013525">
    <property type="component" value="Unassembled WGS sequence"/>
</dbReference>
<protein>
    <submittedName>
        <fullName evidence="2">Uncharacterized protein</fullName>
    </submittedName>
</protein>
<keyword evidence="1" id="KW-0812">Transmembrane</keyword>
<organism evidence="2 3">
    <name type="scientific">Rhodococcus rhodnii LMG 5362</name>
    <dbReference type="NCBI Taxonomy" id="1273125"/>
    <lineage>
        <taxon>Bacteria</taxon>
        <taxon>Bacillati</taxon>
        <taxon>Actinomycetota</taxon>
        <taxon>Actinomycetes</taxon>
        <taxon>Mycobacteriales</taxon>
        <taxon>Nocardiaceae</taxon>
        <taxon>Rhodococcus</taxon>
    </lineage>
</organism>
<evidence type="ECO:0000256" key="1">
    <source>
        <dbReference type="SAM" id="Phobius"/>
    </source>
</evidence>
<accession>R7WPB1</accession>
<dbReference type="EMBL" id="APMY01000052">
    <property type="protein sequence ID" value="EOM77153.1"/>
    <property type="molecule type" value="Genomic_DNA"/>
</dbReference>
<gene>
    <name evidence="2" type="ORF">Rrhod_1523</name>
</gene>
<reference evidence="2 3" key="1">
    <citation type="journal article" date="2013" name="Genome Announc.">
        <title>Draft Genome Sequence of Rhodococcus rhodnii Strain LMG5362, a Symbiont of Rhodnius prolixus (Hemiptera, Reduviidae, Triatominae), the Principle Vector of Trypanosoma cruzi.</title>
        <authorList>
            <person name="Pachebat J.A."/>
            <person name="van Keulen G."/>
            <person name="Whitten M.M."/>
            <person name="Girdwood S."/>
            <person name="Del Sol R."/>
            <person name="Dyson P.J."/>
            <person name="Facey P.D."/>
        </authorList>
    </citation>
    <scope>NUCLEOTIDE SEQUENCE [LARGE SCALE GENOMIC DNA]</scope>
    <source>
        <strain evidence="2 3">LMG 5362</strain>
    </source>
</reference>